<evidence type="ECO:0000313" key="3">
    <source>
        <dbReference type="Proteomes" id="UP000298656"/>
    </source>
</evidence>
<dbReference type="InterPro" id="IPR011991">
    <property type="entry name" value="ArsR-like_HTH"/>
</dbReference>
<dbReference type="GO" id="GO:0032791">
    <property type="term" value="F:lead ion binding"/>
    <property type="evidence" value="ECO:0007669"/>
    <property type="project" value="TreeGrafter"/>
</dbReference>
<organism evidence="2 3">
    <name type="scientific">Trinickia violacea</name>
    <dbReference type="NCBI Taxonomy" id="2571746"/>
    <lineage>
        <taxon>Bacteria</taxon>
        <taxon>Pseudomonadati</taxon>
        <taxon>Pseudomonadota</taxon>
        <taxon>Betaproteobacteria</taxon>
        <taxon>Burkholderiales</taxon>
        <taxon>Burkholderiaceae</taxon>
        <taxon>Trinickia</taxon>
    </lineage>
</organism>
<dbReference type="SUPFAM" id="SSF46785">
    <property type="entry name" value="Winged helix' DNA-binding domain"/>
    <property type="match status" value="1"/>
</dbReference>
<name>A0A4P8J0N4_9BURK</name>
<evidence type="ECO:0000313" key="2">
    <source>
        <dbReference type="EMBL" id="QCP51819.1"/>
    </source>
</evidence>
<dbReference type="GO" id="GO:0010288">
    <property type="term" value="P:response to lead ion"/>
    <property type="evidence" value="ECO:0007669"/>
    <property type="project" value="TreeGrafter"/>
</dbReference>
<dbReference type="OrthoDB" id="9797716at2"/>
<dbReference type="PROSITE" id="PS50987">
    <property type="entry name" value="HTH_ARSR_2"/>
    <property type="match status" value="1"/>
</dbReference>
<proteinExistence type="predicted"/>
<dbReference type="GO" id="GO:0003700">
    <property type="term" value="F:DNA-binding transcription factor activity"/>
    <property type="evidence" value="ECO:0007669"/>
    <property type="project" value="InterPro"/>
</dbReference>
<dbReference type="PANTHER" id="PTHR39168:SF1">
    <property type="entry name" value="TRANSCRIPTIONAL REGULATORY PROTEIN"/>
    <property type="match status" value="1"/>
</dbReference>
<dbReference type="GO" id="GO:0003677">
    <property type="term" value="F:DNA binding"/>
    <property type="evidence" value="ECO:0007669"/>
    <property type="project" value="TreeGrafter"/>
</dbReference>
<dbReference type="Pfam" id="PF12840">
    <property type="entry name" value="HTH_20"/>
    <property type="match status" value="1"/>
</dbReference>
<dbReference type="InterPro" id="IPR036390">
    <property type="entry name" value="WH_DNA-bd_sf"/>
</dbReference>
<sequence length="243" mass="26003">MNQLIISSVAYLIAEPVRAAMLITLADGRALPAGALANAAGVTPQTASSHLAKLLTGGLVIVEAKGRNRYYRLAGPHVALALESLASVGPVTPAWRSPPTRAAKELRFARCCYDHLAGTLGVAVTRGMLERGFLFEGGERDYGLTPSGVEWLRSLGLDVNGIALDEAGTARQCLDWTERQYHIAGPFAARLMNAFFAWDWIRRVPGKRTVAVTPLGWAALKQHLGIEREGSSEVHVLPAAANA</sequence>
<dbReference type="InterPro" id="IPR036388">
    <property type="entry name" value="WH-like_DNA-bd_sf"/>
</dbReference>
<dbReference type="InterPro" id="IPR001845">
    <property type="entry name" value="HTH_ArsR_DNA-bd_dom"/>
</dbReference>
<dbReference type="InterPro" id="IPR052543">
    <property type="entry name" value="HTH_Metal-responsive_Reg"/>
</dbReference>
<dbReference type="EMBL" id="CP040077">
    <property type="protein sequence ID" value="QCP51819.1"/>
    <property type="molecule type" value="Genomic_DNA"/>
</dbReference>
<accession>A0A4P8J0N4</accession>
<gene>
    <name evidence="2" type="ORF">FAZ95_16665</name>
</gene>
<feature type="domain" description="HTH arsR-type" evidence="1">
    <location>
        <begin position="1"/>
        <end position="93"/>
    </location>
</feature>
<evidence type="ECO:0000259" key="1">
    <source>
        <dbReference type="PROSITE" id="PS50987"/>
    </source>
</evidence>
<reference evidence="2 3" key="1">
    <citation type="submission" date="2019-05" db="EMBL/GenBank/DDBJ databases">
        <title>Burkholderia sp. DHOD12, isolated from subtropical forest soil.</title>
        <authorList>
            <person name="Gao Z.-H."/>
            <person name="Qiu L.-H."/>
        </authorList>
    </citation>
    <scope>NUCLEOTIDE SEQUENCE [LARGE SCALE GENOMIC DNA]</scope>
    <source>
        <strain evidence="2 3">DHOD12</strain>
    </source>
</reference>
<dbReference type="KEGG" id="tvl:FAZ95_16665"/>
<dbReference type="CDD" id="cd00090">
    <property type="entry name" value="HTH_ARSR"/>
    <property type="match status" value="1"/>
</dbReference>
<dbReference type="Proteomes" id="UP000298656">
    <property type="component" value="Chromosome 1"/>
</dbReference>
<dbReference type="PANTHER" id="PTHR39168">
    <property type="entry name" value="TRANSCRIPTIONAL REGULATOR-RELATED"/>
    <property type="match status" value="1"/>
</dbReference>
<protein>
    <submittedName>
        <fullName evidence="2">Helix-turn-helix transcriptional regulator</fullName>
    </submittedName>
</protein>
<dbReference type="GO" id="GO:0097063">
    <property type="term" value="F:cadmium ion sensor activity"/>
    <property type="evidence" value="ECO:0007669"/>
    <property type="project" value="TreeGrafter"/>
</dbReference>
<dbReference type="GO" id="GO:0046686">
    <property type="term" value="P:response to cadmium ion"/>
    <property type="evidence" value="ECO:0007669"/>
    <property type="project" value="TreeGrafter"/>
</dbReference>
<dbReference type="SMART" id="SM00418">
    <property type="entry name" value="HTH_ARSR"/>
    <property type="match status" value="1"/>
</dbReference>
<dbReference type="AlphaFoldDB" id="A0A4P8J0N4"/>
<dbReference type="Gene3D" id="1.10.10.10">
    <property type="entry name" value="Winged helix-like DNA-binding domain superfamily/Winged helix DNA-binding domain"/>
    <property type="match status" value="1"/>
</dbReference>
<keyword evidence="3" id="KW-1185">Reference proteome</keyword>